<dbReference type="AlphaFoldDB" id="A0A016TB43"/>
<sequence>MGSWRRNKSKRRTITYGPLNTSLDGLVSQLIVRVFSVAIGCIRAPKSSWSAGKIDFQLIYSPNHCPSLVSFVAMPRKLIEFPSFLVFLCS</sequence>
<protein>
    <submittedName>
        <fullName evidence="1">Uncharacterized protein</fullName>
    </submittedName>
</protein>
<comment type="caution">
    <text evidence="1">The sequence shown here is derived from an EMBL/GenBank/DDBJ whole genome shotgun (WGS) entry which is preliminary data.</text>
</comment>
<gene>
    <name evidence="1" type="primary">Acey_s0119.g819</name>
    <name evidence="1" type="ORF">Y032_0119g819</name>
</gene>
<evidence type="ECO:0000313" key="1">
    <source>
        <dbReference type="EMBL" id="EYB99882.1"/>
    </source>
</evidence>
<dbReference type="EMBL" id="JARK01001455">
    <property type="protein sequence ID" value="EYB99882.1"/>
    <property type="molecule type" value="Genomic_DNA"/>
</dbReference>
<reference evidence="2" key="1">
    <citation type="journal article" date="2015" name="Nat. Genet.">
        <title>The genome and transcriptome of the zoonotic hookworm Ancylostoma ceylanicum identify infection-specific gene families.</title>
        <authorList>
            <person name="Schwarz E.M."/>
            <person name="Hu Y."/>
            <person name="Antoshechkin I."/>
            <person name="Miller M.M."/>
            <person name="Sternberg P.W."/>
            <person name="Aroian R.V."/>
        </authorList>
    </citation>
    <scope>NUCLEOTIDE SEQUENCE</scope>
    <source>
        <strain evidence="2">HY135</strain>
    </source>
</reference>
<organism evidence="1 2">
    <name type="scientific">Ancylostoma ceylanicum</name>
    <dbReference type="NCBI Taxonomy" id="53326"/>
    <lineage>
        <taxon>Eukaryota</taxon>
        <taxon>Metazoa</taxon>
        <taxon>Ecdysozoa</taxon>
        <taxon>Nematoda</taxon>
        <taxon>Chromadorea</taxon>
        <taxon>Rhabditida</taxon>
        <taxon>Rhabditina</taxon>
        <taxon>Rhabditomorpha</taxon>
        <taxon>Strongyloidea</taxon>
        <taxon>Ancylostomatidae</taxon>
        <taxon>Ancylostomatinae</taxon>
        <taxon>Ancylostoma</taxon>
    </lineage>
</organism>
<name>A0A016TB43_9BILA</name>
<accession>A0A016TB43</accession>
<proteinExistence type="predicted"/>
<keyword evidence="2" id="KW-1185">Reference proteome</keyword>
<evidence type="ECO:0000313" key="2">
    <source>
        <dbReference type="Proteomes" id="UP000024635"/>
    </source>
</evidence>
<dbReference type="Proteomes" id="UP000024635">
    <property type="component" value="Unassembled WGS sequence"/>
</dbReference>